<name>A0A3B1ADG5_9ZZZZ</name>
<keyword evidence="1" id="KW-0472">Membrane</keyword>
<accession>A0A3B1ADG5</accession>
<dbReference type="EMBL" id="UOFT01000052">
    <property type="protein sequence ID" value="VAW96339.1"/>
    <property type="molecule type" value="Genomic_DNA"/>
</dbReference>
<protein>
    <recommendedName>
        <fullName evidence="3">Cytochrome c oxidase subunit CcoQ</fullName>
    </recommendedName>
</protein>
<keyword evidence="1" id="KW-0812">Transmembrane</keyword>
<dbReference type="AlphaFoldDB" id="A0A3B1ADG5"/>
<proteinExistence type="predicted"/>
<dbReference type="Pfam" id="PF05545">
    <property type="entry name" value="FixQ"/>
    <property type="match status" value="1"/>
</dbReference>
<dbReference type="InterPro" id="IPR008621">
    <property type="entry name" value="Cbb3-typ_cyt_oxidase_comp"/>
</dbReference>
<organism evidence="2">
    <name type="scientific">hydrothermal vent metagenome</name>
    <dbReference type="NCBI Taxonomy" id="652676"/>
    <lineage>
        <taxon>unclassified sequences</taxon>
        <taxon>metagenomes</taxon>
        <taxon>ecological metagenomes</taxon>
    </lineage>
</organism>
<evidence type="ECO:0000313" key="2">
    <source>
        <dbReference type="EMBL" id="VAW96339.1"/>
    </source>
</evidence>
<sequence>MIADFFNWFTHLENTKPFALVLFFVTFVGIIIYVYSNKKRKRRLESYKNIPFEEDDKD</sequence>
<keyword evidence="1" id="KW-1133">Transmembrane helix</keyword>
<feature type="transmembrane region" description="Helical" evidence="1">
    <location>
        <begin position="18"/>
        <end position="36"/>
    </location>
</feature>
<evidence type="ECO:0008006" key="3">
    <source>
        <dbReference type="Google" id="ProtNLM"/>
    </source>
</evidence>
<gene>
    <name evidence="2" type="ORF">MNBD_GAMMA23-1745</name>
</gene>
<evidence type="ECO:0000256" key="1">
    <source>
        <dbReference type="SAM" id="Phobius"/>
    </source>
</evidence>
<reference evidence="2" key="1">
    <citation type="submission" date="2018-06" db="EMBL/GenBank/DDBJ databases">
        <authorList>
            <person name="Zhirakovskaya E."/>
        </authorList>
    </citation>
    <scope>NUCLEOTIDE SEQUENCE</scope>
</reference>